<dbReference type="AlphaFoldDB" id="A0A6J6MNW9"/>
<evidence type="ECO:0000313" key="4">
    <source>
        <dbReference type="EMBL" id="CAB4569523.1"/>
    </source>
</evidence>
<accession>A0A6J6MNW9</accession>
<organism evidence="5">
    <name type="scientific">freshwater metagenome</name>
    <dbReference type="NCBI Taxonomy" id="449393"/>
    <lineage>
        <taxon>unclassified sequences</taxon>
        <taxon>metagenomes</taxon>
        <taxon>ecological metagenomes</taxon>
    </lineage>
</organism>
<dbReference type="PROSITE" id="PS50935">
    <property type="entry name" value="SSB"/>
    <property type="match status" value="1"/>
</dbReference>
<feature type="compositionally biased region" description="Low complexity" evidence="2">
    <location>
        <begin position="22"/>
        <end position="34"/>
    </location>
</feature>
<evidence type="ECO:0000256" key="2">
    <source>
        <dbReference type="SAM" id="MobiDB-lite"/>
    </source>
</evidence>
<protein>
    <submittedName>
        <fullName evidence="5">Unannotated protein</fullName>
    </submittedName>
</protein>
<name>A0A6J6MNW9_9ZZZZ</name>
<evidence type="ECO:0000313" key="3">
    <source>
        <dbReference type="EMBL" id="CAB4555668.1"/>
    </source>
</evidence>
<evidence type="ECO:0000256" key="1">
    <source>
        <dbReference type="ARBA" id="ARBA00023125"/>
    </source>
</evidence>
<proteinExistence type="predicted"/>
<gene>
    <name evidence="3" type="ORF">UFOPK1495_01167</name>
    <name evidence="4" type="ORF">UFOPK1603_01071</name>
    <name evidence="5" type="ORF">UFOPK2350_00566</name>
</gene>
<sequence>MAATSQRSATPSPRRTASVRGTATTTPNTSSSSTDLVPEGSNLVVLRGLIRRDPEFRVLASGDELMSLDLTVRSGEAPAESVPVVWANPAAAAVKLVEGDDVVVVGRIRRRFFRAGASTATRTEVHADKILSARSGVRIRTALEPRVEDLNL</sequence>
<dbReference type="InterPro" id="IPR000424">
    <property type="entry name" value="Primosome_PriB/ssb"/>
</dbReference>
<dbReference type="EMBL" id="CAEZXE010000035">
    <property type="protein sequence ID" value="CAB4674594.1"/>
    <property type="molecule type" value="Genomic_DNA"/>
</dbReference>
<dbReference type="EMBL" id="CAEZSU010000122">
    <property type="protein sequence ID" value="CAB4555668.1"/>
    <property type="molecule type" value="Genomic_DNA"/>
</dbReference>
<dbReference type="EMBL" id="CAEZTG010000096">
    <property type="protein sequence ID" value="CAB4569523.1"/>
    <property type="molecule type" value="Genomic_DNA"/>
</dbReference>
<evidence type="ECO:0000313" key="5">
    <source>
        <dbReference type="EMBL" id="CAB4674594.1"/>
    </source>
</evidence>
<keyword evidence="1" id="KW-0238">DNA-binding</keyword>
<dbReference type="GO" id="GO:0003697">
    <property type="term" value="F:single-stranded DNA binding"/>
    <property type="evidence" value="ECO:0007669"/>
    <property type="project" value="InterPro"/>
</dbReference>
<feature type="compositionally biased region" description="Polar residues" evidence="2">
    <location>
        <begin position="1"/>
        <end position="21"/>
    </location>
</feature>
<reference evidence="5" key="1">
    <citation type="submission" date="2020-05" db="EMBL/GenBank/DDBJ databases">
        <authorList>
            <person name="Chiriac C."/>
            <person name="Salcher M."/>
            <person name="Ghai R."/>
            <person name="Kavagutti S V."/>
        </authorList>
    </citation>
    <scope>NUCLEOTIDE SEQUENCE</scope>
</reference>
<dbReference type="Gene3D" id="2.40.50.140">
    <property type="entry name" value="Nucleic acid-binding proteins"/>
    <property type="match status" value="1"/>
</dbReference>
<dbReference type="InterPro" id="IPR012340">
    <property type="entry name" value="NA-bd_OB-fold"/>
</dbReference>
<feature type="region of interest" description="Disordered" evidence="2">
    <location>
        <begin position="1"/>
        <end position="37"/>
    </location>
</feature>
<dbReference type="SUPFAM" id="SSF50249">
    <property type="entry name" value="Nucleic acid-binding proteins"/>
    <property type="match status" value="1"/>
</dbReference>